<protein>
    <submittedName>
        <fullName evidence="1">DUF1819 family protein</fullName>
    </submittedName>
</protein>
<reference evidence="1 2" key="1">
    <citation type="submission" date="2018-08" db="EMBL/GenBank/DDBJ databases">
        <title>A genome reference for cultivated species of the human gut microbiota.</title>
        <authorList>
            <person name="Zou Y."/>
            <person name="Xue W."/>
            <person name="Luo G."/>
        </authorList>
    </citation>
    <scope>NUCLEOTIDE SEQUENCE [LARGE SCALE GENOMIC DNA]</scope>
    <source>
        <strain evidence="1 2">AM18-6</strain>
    </source>
</reference>
<proteinExistence type="predicted"/>
<comment type="caution">
    <text evidence="1">The sequence shown here is derived from an EMBL/GenBank/DDBJ whole genome shotgun (WGS) entry which is preliminary data.</text>
</comment>
<organism evidence="1 2">
    <name type="scientific">Bacteroides fragilis</name>
    <dbReference type="NCBI Taxonomy" id="817"/>
    <lineage>
        <taxon>Bacteria</taxon>
        <taxon>Pseudomonadati</taxon>
        <taxon>Bacteroidota</taxon>
        <taxon>Bacteroidia</taxon>
        <taxon>Bacteroidales</taxon>
        <taxon>Bacteroidaceae</taxon>
        <taxon>Bacteroides</taxon>
    </lineage>
</organism>
<dbReference type="InterPro" id="IPR014948">
    <property type="entry name" value="BrxA"/>
</dbReference>
<dbReference type="Proteomes" id="UP000266644">
    <property type="component" value="Unassembled WGS sequence"/>
</dbReference>
<dbReference type="AlphaFoldDB" id="A0A396BT67"/>
<sequence length="211" mass="24777">MNKKNSPYTATITGCAFLYNEYLRILPLLMSENATELLKDEVKANQILQVNSQKARQTFITEFKRRYNAVPATFWVNFQTMTEQAQRAGLLYAILKAYKLAFDFHFNVTVKRWNSVEQTLKKNDIMMEFNELSARDEFVDSWTDNTKDRCASQYLTILRQAGLLNSKTDELKPIHLEPSDYTFYIRSGEEWFLEACLLYPYEVNDIKSQIK</sequence>
<dbReference type="EMBL" id="QRJE01000022">
    <property type="protein sequence ID" value="RHH09731.1"/>
    <property type="molecule type" value="Genomic_DNA"/>
</dbReference>
<name>A0A396BT67_BACFG</name>
<dbReference type="InterPro" id="IPR023137">
    <property type="entry name" value="BrxA_sf"/>
</dbReference>
<dbReference type="RefSeq" id="WP_032543215.1">
    <property type="nucleotide sequence ID" value="NZ_CABJEQ010000004.1"/>
</dbReference>
<accession>A0A396BT67</accession>
<dbReference type="Gene3D" id="1.10.3540.10">
    <property type="entry name" value="uncharacterized protein from magnetospirillum magneticum domain"/>
    <property type="match status" value="1"/>
</dbReference>
<gene>
    <name evidence="1" type="ORF">DW228_14270</name>
</gene>
<evidence type="ECO:0000313" key="2">
    <source>
        <dbReference type="Proteomes" id="UP000266644"/>
    </source>
</evidence>
<dbReference type="PROSITE" id="PS51257">
    <property type="entry name" value="PROKAR_LIPOPROTEIN"/>
    <property type="match status" value="1"/>
</dbReference>
<evidence type="ECO:0000313" key="1">
    <source>
        <dbReference type="EMBL" id="RHH09731.1"/>
    </source>
</evidence>
<dbReference type="Pfam" id="PF08849">
    <property type="entry name" value="BrxA"/>
    <property type="match status" value="1"/>
</dbReference>